<reference evidence="5 6" key="1">
    <citation type="submission" date="2014-11" db="EMBL/GenBank/DDBJ databases">
        <title>Genome sequence and analysis of novel Kurthia sp.</title>
        <authorList>
            <person name="Lawson J.N."/>
            <person name="Gonzalez J.E."/>
            <person name="Rinauldi L."/>
            <person name="Xuan Z."/>
            <person name="Firman A."/>
            <person name="Shaddox L."/>
            <person name="Trudeau A."/>
            <person name="Shah S."/>
            <person name="Reiman D."/>
        </authorList>
    </citation>
    <scope>NUCLEOTIDE SEQUENCE [LARGE SCALE GENOMIC DNA]</scope>
    <source>
        <strain evidence="5 6">3B1D</strain>
    </source>
</reference>
<protein>
    <submittedName>
        <fullName evidence="5">Phosphocarrier protein HPr</fullName>
    </submittedName>
</protein>
<feature type="domain" description="HPr" evidence="4">
    <location>
        <begin position="1"/>
        <end position="88"/>
    </location>
</feature>
<dbReference type="InterPro" id="IPR050399">
    <property type="entry name" value="HPr"/>
</dbReference>
<accession>A0A433RXM0</accession>
<dbReference type="PANTHER" id="PTHR33705:SF2">
    <property type="entry name" value="PHOSPHOCARRIER PROTEIN NPR"/>
    <property type="match status" value="1"/>
</dbReference>
<comment type="subcellular location">
    <subcellularLocation>
        <location evidence="1">Cytoplasm</location>
    </subcellularLocation>
</comment>
<dbReference type="PRINTS" id="PR00107">
    <property type="entry name" value="PHOSPHOCPHPR"/>
</dbReference>
<evidence type="ECO:0000256" key="2">
    <source>
        <dbReference type="ARBA" id="ARBA00022490"/>
    </source>
</evidence>
<proteinExistence type="predicted"/>
<dbReference type="InterPro" id="IPR000032">
    <property type="entry name" value="HPr-like"/>
</dbReference>
<evidence type="ECO:0000256" key="1">
    <source>
        <dbReference type="ARBA" id="ARBA00004496"/>
    </source>
</evidence>
<organism evidence="5 6">
    <name type="scientific">Candidatus Kurthia intestinigallinarum</name>
    <dbReference type="NCBI Taxonomy" id="1562256"/>
    <lineage>
        <taxon>Bacteria</taxon>
        <taxon>Bacillati</taxon>
        <taxon>Bacillota</taxon>
        <taxon>Bacilli</taxon>
        <taxon>Bacillales</taxon>
        <taxon>Caryophanaceae</taxon>
        <taxon>Kurthia</taxon>
    </lineage>
</organism>
<evidence type="ECO:0000313" key="6">
    <source>
        <dbReference type="Proteomes" id="UP000288623"/>
    </source>
</evidence>
<dbReference type="NCBIfam" id="TIGR01003">
    <property type="entry name" value="PTS_HPr_family"/>
    <property type="match status" value="1"/>
</dbReference>
<dbReference type="Gene3D" id="3.30.1340.10">
    <property type="entry name" value="HPr-like"/>
    <property type="match status" value="1"/>
</dbReference>
<name>A0A433RXM0_9BACL</name>
<evidence type="ECO:0000259" key="4">
    <source>
        <dbReference type="PROSITE" id="PS51350"/>
    </source>
</evidence>
<dbReference type="PANTHER" id="PTHR33705">
    <property type="entry name" value="PHOSPHOCARRIER PROTEIN HPR"/>
    <property type="match status" value="1"/>
</dbReference>
<dbReference type="SUPFAM" id="SSF55594">
    <property type="entry name" value="HPr-like"/>
    <property type="match status" value="1"/>
</dbReference>
<dbReference type="GO" id="GO:0005737">
    <property type="term" value="C:cytoplasm"/>
    <property type="evidence" value="ECO:0007669"/>
    <property type="project" value="UniProtKB-SubCell"/>
</dbReference>
<comment type="caution">
    <text evidence="5">The sequence shown here is derived from an EMBL/GenBank/DDBJ whole genome shotgun (WGS) entry which is preliminary data.</text>
</comment>
<dbReference type="RefSeq" id="WP_126989357.1">
    <property type="nucleotide sequence ID" value="NZ_JTFC01000008.1"/>
</dbReference>
<dbReference type="CDD" id="cd00367">
    <property type="entry name" value="PTS-HPr_like"/>
    <property type="match status" value="1"/>
</dbReference>
<sequence>MVSKAYTITAKEGLHARPCSLIVTEAMKYTADLSLAYNESEKNLKSIMAIMALGVPHNATIEIRANGADEEAALEAINAIIYAEKLAQ</sequence>
<dbReference type="PROSITE" id="PS51350">
    <property type="entry name" value="PTS_HPR_DOM"/>
    <property type="match status" value="1"/>
</dbReference>
<keyword evidence="6" id="KW-1185">Reference proteome</keyword>
<dbReference type="Proteomes" id="UP000288623">
    <property type="component" value="Unassembled WGS sequence"/>
</dbReference>
<evidence type="ECO:0000256" key="3">
    <source>
        <dbReference type="ARBA" id="ARBA00022683"/>
    </source>
</evidence>
<gene>
    <name evidence="5" type="ORF">QI30_02405</name>
</gene>
<evidence type="ECO:0000313" key="5">
    <source>
        <dbReference type="EMBL" id="RUS58023.1"/>
    </source>
</evidence>
<dbReference type="Pfam" id="PF00381">
    <property type="entry name" value="PTS-HPr"/>
    <property type="match status" value="1"/>
</dbReference>
<keyword evidence="2" id="KW-0963">Cytoplasm</keyword>
<dbReference type="GO" id="GO:0009401">
    <property type="term" value="P:phosphoenolpyruvate-dependent sugar phosphotransferase system"/>
    <property type="evidence" value="ECO:0007669"/>
    <property type="project" value="UniProtKB-KW"/>
</dbReference>
<keyword evidence="3" id="KW-0598">Phosphotransferase system</keyword>
<dbReference type="InterPro" id="IPR035895">
    <property type="entry name" value="HPr-like_sf"/>
</dbReference>
<dbReference type="AlphaFoldDB" id="A0A433RXM0"/>
<dbReference type="EMBL" id="JTFC01000008">
    <property type="protein sequence ID" value="RUS58023.1"/>
    <property type="molecule type" value="Genomic_DNA"/>
</dbReference>
<dbReference type="OrthoDB" id="9809047at2"/>